<dbReference type="PANTHER" id="PTHR22642:SF21">
    <property type="entry name" value="PERIPLASMIC PROTEIN"/>
    <property type="match status" value="1"/>
</dbReference>
<protein>
    <submittedName>
        <fullName evidence="2">TIM-barrel fold metal-dependent hydrolase</fullName>
    </submittedName>
</protein>
<gene>
    <name evidence="2" type="ORF">OMAG_000249</name>
</gene>
<dbReference type="InterPro" id="IPR032466">
    <property type="entry name" value="Metal_Hydrolase"/>
</dbReference>
<dbReference type="InterPro" id="IPR033932">
    <property type="entry name" value="YtcJ-like"/>
</dbReference>
<keyword evidence="2" id="KW-0378">Hydrolase</keyword>
<evidence type="ECO:0000259" key="1">
    <source>
        <dbReference type="Pfam" id="PF07969"/>
    </source>
</evidence>
<dbReference type="PATRIC" id="fig|1609969.3.peg.276"/>
<dbReference type="Gene3D" id="3.10.310.70">
    <property type="match status" value="1"/>
</dbReference>
<reference evidence="2 3" key="1">
    <citation type="submission" date="2015-02" db="EMBL/GenBank/DDBJ databases">
        <title>Single-cell genomics of uncultivated deep-branching MTB reveals a conserved set of magnetosome genes.</title>
        <authorList>
            <person name="Kolinko S."/>
            <person name="Richter M."/>
            <person name="Glockner F.O."/>
            <person name="Brachmann A."/>
            <person name="Schuler D."/>
        </authorList>
    </citation>
    <scope>NUCLEOTIDE SEQUENCE [LARGE SCALE GENOMIC DNA]</scope>
    <source>
        <strain evidence="2">SKK-01</strain>
    </source>
</reference>
<dbReference type="AlphaFoldDB" id="A0A0F0CWQ7"/>
<organism evidence="2 3">
    <name type="scientific">Candidatus Omnitrophus magneticus</name>
    <dbReference type="NCBI Taxonomy" id="1609969"/>
    <lineage>
        <taxon>Bacteria</taxon>
        <taxon>Pseudomonadati</taxon>
        <taxon>Candidatus Omnitrophota</taxon>
        <taxon>Candidatus Omnitrophus</taxon>
    </lineage>
</organism>
<dbReference type="Proteomes" id="UP000033428">
    <property type="component" value="Unassembled WGS sequence"/>
</dbReference>
<evidence type="ECO:0000313" key="3">
    <source>
        <dbReference type="Proteomes" id="UP000033428"/>
    </source>
</evidence>
<dbReference type="SUPFAM" id="SSF51338">
    <property type="entry name" value="Composite domain of metallo-dependent hydrolases"/>
    <property type="match status" value="1"/>
</dbReference>
<evidence type="ECO:0000313" key="2">
    <source>
        <dbReference type="EMBL" id="KJJ85885.1"/>
    </source>
</evidence>
<dbReference type="SUPFAM" id="SSF51556">
    <property type="entry name" value="Metallo-dependent hydrolases"/>
    <property type="match status" value="1"/>
</dbReference>
<proteinExistence type="predicted"/>
<dbReference type="InterPro" id="IPR011059">
    <property type="entry name" value="Metal-dep_hydrolase_composite"/>
</dbReference>
<feature type="domain" description="Amidohydrolase 3" evidence="1">
    <location>
        <begin position="55"/>
        <end position="538"/>
    </location>
</feature>
<dbReference type="Pfam" id="PF07969">
    <property type="entry name" value="Amidohydro_3"/>
    <property type="match status" value="1"/>
</dbReference>
<accession>A0A0F0CWQ7</accession>
<sequence>MNNETTPDIILHNGKITALENNQKEEQSLAIKNGKITKTGSNNEILKLAGQKTITINLNNRRVIPGLNDSHLHVIRAGLYYNLELRWDGVSSVSEALYMLKEQAKRTPPPQWVRVIGGWNEWGFREKRMPTLDEINSAAPDTPVFILHLYDCALLNRAALRALGMDKNTPNPPGGLIARDASGIPTGLFIAEPNALILYSTISMAPKLSFDDQLNSSRHFMRELNRFGVTSVSDAGGGGQNYPEDYAVIQKLANENQLTVRIAYSLFAQKPGKEIDDYKRWISMTKPDEGDMFLKMNGAGENLAWSAADFENFLQVRPDLKPFMEEELECIVRELVKNRWPFRIHATYEETIKRFLNIFERVNKDIPFDKLRWWLDHAETISNESIERVASLNGGIAVQHRMAYQGEYFIRRYGQKSAESLPPIKNILKAGIPVGLGTDGTRVASYHPWTCLWWLVTGKTVGHTIITPTENRMTRKDALMLYTNGSAWFSGEQENKGLLKQGHLADISVLSDDYFNIPEDKIRNIESLLTIVNGKIVYGSKEYSQYCPPLPKASPDWSPIGRWGGYHQETNCSHCHEHTTCSPLHHHNPIMGADGRLWNAGCDCAVF</sequence>
<keyword evidence="3" id="KW-1185">Reference proteome</keyword>
<dbReference type="Gene3D" id="2.30.40.10">
    <property type="entry name" value="Urease, subunit C, domain 1"/>
    <property type="match status" value="1"/>
</dbReference>
<comment type="caution">
    <text evidence="2">The sequence shown here is derived from an EMBL/GenBank/DDBJ whole genome shotgun (WGS) entry which is preliminary data.</text>
</comment>
<dbReference type="GO" id="GO:0016810">
    <property type="term" value="F:hydrolase activity, acting on carbon-nitrogen (but not peptide) bonds"/>
    <property type="evidence" value="ECO:0007669"/>
    <property type="project" value="InterPro"/>
</dbReference>
<dbReference type="Gene3D" id="3.20.20.140">
    <property type="entry name" value="Metal-dependent hydrolases"/>
    <property type="match status" value="1"/>
</dbReference>
<dbReference type="PANTHER" id="PTHR22642">
    <property type="entry name" value="IMIDAZOLONEPROPIONASE"/>
    <property type="match status" value="1"/>
</dbReference>
<dbReference type="InterPro" id="IPR013108">
    <property type="entry name" value="Amidohydro_3"/>
</dbReference>
<name>A0A0F0CWQ7_9BACT</name>
<dbReference type="EMBL" id="JYNY01000051">
    <property type="protein sequence ID" value="KJJ85885.1"/>
    <property type="molecule type" value="Genomic_DNA"/>
</dbReference>
<dbReference type="CDD" id="cd01300">
    <property type="entry name" value="YtcJ_like"/>
    <property type="match status" value="1"/>
</dbReference>